<gene>
    <name evidence="9" type="primary">mutS</name>
    <name evidence="12" type="ORF">X929_04270</name>
</gene>
<dbReference type="Pfam" id="PF01624">
    <property type="entry name" value="MutS_I"/>
    <property type="match status" value="1"/>
</dbReference>
<comment type="similarity">
    <text evidence="1 9 10">Belongs to the DNA mismatch repair MutS family.</text>
</comment>
<proteinExistence type="inferred from homology"/>
<feature type="binding site" evidence="9">
    <location>
        <begin position="604"/>
        <end position="611"/>
    </location>
    <ligand>
        <name>ATP</name>
        <dbReference type="ChEBI" id="CHEBI:30616"/>
    </ligand>
</feature>
<dbReference type="Pfam" id="PF05190">
    <property type="entry name" value="MutS_IV"/>
    <property type="match status" value="1"/>
</dbReference>
<keyword evidence="3 9" id="KW-0547">Nucleotide-binding</keyword>
<dbReference type="Gene3D" id="1.10.1420.10">
    <property type="match status" value="2"/>
</dbReference>
<dbReference type="InterPro" id="IPR000432">
    <property type="entry name" value="DNA_mismatch_repair_MutS_C"/>
</dbReference>
<dbReference type="PROSITE" id="PS00486">
    <property type="entry name" value="DNA_MISMATCH_REPAIR_2"/>
    <property type="match status" value="1"/>
</dbReference>
<evidence type="ECO:0000256" key="3">
    <source>
        <dbReference type="ARBA" id="ARBA00022741"/>
    </source>
</evidence>
<dbReference type="GO" id="GO:0030983">
    <property type="term" value="F:mismatched DNA binding"/>
    <property type="evidence" value="ECO:0007669"/>
    <property type="project" value="InterPro"/>
</dbReference>
<dbReference type="InterPro" id="IPR027417">
    <property type="entry name" value="P-loop_NTPase"/>
</dbReference>
<comment type="caution">
    <text evidence="12">The sequence shown here is derived from an EMBL/GenBank/DDBJ whole genome shotgun (WGS) entry which is preliminary data.</text>
</comment>
<dbReference type="Pfam" id="PF05192">
    <property type="entry name" value="MutS_III"/>
    <property type="match status" value="1"/>
</dbReference>
<dbReference type="PANTHER" id="PTHR11361">
    <property type="entry name" value="DNA MISMATCH REPAIR PROTEIN MUTS FAMILY MEMBER"/>
    <property type="match status" value="1"/>
</dbReference>
<keyword evidence="7 9" id="KW-0234">DNA repair</keyword>
<keyword evidence="4 9" id="KW-0227">DNA damage</keyword>
<evidence type="ECO:0000256" key="1">
    <source>
        <dbReference type="ARBA" id="ARBA00006271"/>
    </source>
</evidence>
<dbReference type="SUPFAM" id="SSF48334">
    <property type="entry name" value="DNA repair protein MutS, domain III"/>
    <property type="match status" value="1"/>
</dbReference>
<evidence type="ECO:0000256" key="5">
    <source>
        <dbReference type="ARBA" id="ARBA00022840"/>
    </source>
</evidence>
<dbReference type="GO" id="GO:0005524">
    <property type="term" value="F:ATP binding"/>
    <property type="evidence" value="ECO:0007669"/>
    <property type="project" value="UniProtKB-UniRule"/>
</dbReference>
<dbReference type="FunFam" id="3.40.1170.10:FF:000001">
    <property type="entry name" value="DNA mismatch repair protein MutS"/>
    <property type="match status" value="1"/>
</dbReference>
<dbReference type="InterPro" id="IPR017261">
    <property type="entry name" value="DNA_mismatch_repair_MutS/MSH"/>
</dbReference>
<dbReference type="InterPro" id="IPR036187">
    <property type="entry name" value="DNA_mismatch_repair_MutS_sf"/>
</dbReference>
<evidence type="ECO:0000256" key="7">
    <source>
        <dbReference type="ARBA" id="ARBA00023204"/>
    </source>
</evidence>
<dbReference type="GO" id="GO:0005829">
    <property type="term" value="C:cytosol"/>
    <property type="evidence" value="ECO:0007669"/>
    <property type="project" value="TreeGrafter"/>
</dbReference>
<protein>
    <recommendedName>
        <fullName evidence="2 9">DNA mismatch repair protein MutS</fullName>
    </recommendedName>
</protein>
<organism evidence="12 13">
    <name type="scientific">Petrotoga olearia DSM 13574</name>
    <dbReference type="NCBI Taxonomy" id="1122955"/>
    <lineage>
        <taxon>Bacteria</taxon>
        <taxon>Thermotogati</taxon>
        <taxon>Thermotogota</taxon>
        <taxon>Thermotogae</taxon>
        <taxon>Petrotogales</taxon>
        <taxon>Petrotogaceae</taxon>
        <taxon>Petrotoga</taxon>
    </lineage>
</organism>
<evidence type="ECO:0000313" key="13">
    <source>
        <dbReference type="Proteomes" id="UP000236434"/>
    </source>
</evidence>
<evidence type="ECO:0000256" key="10">
    <source>
        <dbReference type="RuleBase" id="RU003756"/>
    </source>
</evidence>
<dbReference type="NCBIfam" id="NF003810">
    <property type="entry name" value="PRK05399.1"/>
    <property type="match status" value="1"/>
</dbReference>
<dbReference type="SMART" id="SM00533">
    <property type="entry name" value="MUTSd"/>
    <property type="match status" value="1"/>
</dbReference>
<dbReference type="PIRSF" id="PIRSF037677">
    <property type="entry name" value="DNA_mis_repair_Msh6"/>
    <property type="match status" value="1"/>
</dbReference>
<dbReference type="PANTHER" id="PTHR11361:SF34">
    <property type="entry name" value="DNA MISMATCH REPAIR PROTEIN MSH1, MITOCHONDRIAL"/>
    <property type="match status" value="1"/>
</dbReference>
<dbReference type="Gene3D" id="3.40.50.300">
    <property type="entry name" value="P-loop containing nucleotide triphosphate hydrolases"/>
    <property type="match status" value="1"/>
</dbReference>
<dbReference type="Proteomes" id="UP000236434">
    <property type="component" value="Unassembled WGS sequence"/>
</dbReference>
<dbReference type="Gene3D" id="3.40.1170.10">
    <property type="entry name" value="DNA repair protein MutS, domain I"/>
    <property type="match status" value="1"/>
</dbReference>
<dbReference type="OrthoDB" id="9802448at2"/>
<keyword evidence="5 9" id="KW-0067">ATP-binding</keyword>
<dbReference type="AlphaFoldDB" id="A0A2K1P0L5"/>
<dbReference type="InterPro" id="IPR007695">
    <property type="entry name" value="DNA_mismatch_repair_MutS-lik_N"/>
</dbReference>
<evidence type="ECO:0000256" key="2">
    <source>
        <dbReference type="ARBA" id="ARBA00021982"/>
    </source>
</evidence>
<dbReference type="GO" id="GO:0140664">
    <property type="term" value="F:ATP-dependent DNA damage sensor activity"/>
    <property type="evidence" value="ECO:0007669"/>
    <property type="project" value="InterPro"/>
</dbReference>
<evidence type="ECO:0000256" key="6">
    <source>
        <dbReference type="ARBA" id="ARBA00023125"/>
    </source>
</evidence>
<sequence>MNNLTPMIKQYLKIKEEYKDSILLFRLGDFYETFFEDAKKVSEILQIVLTKRNGHPMAGIPYHALNNYLKRLLDAGYKVAICEQMEDPQSSKGIVDRKVTRILTPGTIIDEGMLEETNRFTALITNNGNLFKIAIFDFSTGDFYLDSFDFKEGELLDFISSFGLVQILLSKELEHLSKKIKNLANQIYVEILDEWYFSNNFKDHLKETYEVLSLDHLDYDDEELKVADAVLKYLEVTQFSKIKHMKLPKRFKTKNYMFLDSNTIENLGILPTNSNKGKTLYDILKFTKTSMGNRKLREFILTPLTDKEKIEERLNKVQYLVEDPLLLEELKEYLSSVKDLERISSRISLMKATPKDLIALKDSLEVIPYILESLTSNPGLTNFFDGIDVLREVKEFIENTIIEEPAIAPGNGKVIKEGVSEELDEYRNIFHNLDSVLKGIEKREKEKTKINTLKVGRNKIYGFYIEVSKSQSSKVPDDYVRKQTLVNTERYTIKELEEVEQRLAVSEEKIKAIEKDIYDKVLTHLSQYVDKIEKLSDKIAELDVFRSFAEVSRVYNYKRPTFVQNSKEIKIINARHPVVERFVDDFTPNDLYLSEDKFYIILTGPNMSGKSTFIRQIGLISVMAQIGCFVPAETAEIPIYDGIFTRIGARDDIVSGKSTFLVEMLEVSTIMNKATDNSLVLLDEVGRGTSTLDGISVAWAISEYLFQVKRCNTIFATHYTELTYMSHIYEEVVAKRIKVVETMDGVIFLHKIEDGISDNSYGIEIARLAGFPIEIIERSKEILAQLSNRVDLESRLKRIKNINKKKYESHENQLKMF</sequence>
<dbReference type="Pfam" id="PF00488">
    <property type="entry name" value="MutS_V"/>
    <property type="match status" value="1"/>
</dbReference>
<dbReference type="FunFam" id="3.40.50.300:FF:000870">
    <property type="entry name" value="MutS protein homolog 4"/>
    <property type="match status" value="1"/>
</dbReference>
<evidence type="ECO:0000313" key="12">
    <source>
        <dbReference type="EMBL" id="PNR96335.1"/>
    </source>
</evidence>
<evidence type="ECO:0000256" key="9">
    <source>
        <dbReference type="HAMAP-Rule" id="MF_00096"/>
    </source>
</evidence>
<dbReference type="GO" id="GO:0006298">
    <property type="term" value="P:mismatch repair"/>
    <property type="evidence" value="ECO:0007669"/>
    <property type="project" value="UniProtKB-UniRule"/>
</dbReference>
<dbReference type="RefSeq" id="WP_103066794.1">
    <property type="nucleotide sequence ID" value="NZ_AZRL01000012.1"/>
</dbReference>
<dbReference type="InterPro" id="IPR045076">
    <property type="entry name" value="MutS"/>
</dbReference>
<dbReference type="GO" id="GO:0003684">
    <property type="term" value="F:damaged DNA binding"/>
    <property type="evidence" value="ECO:0007669"/>
    <property type="project" value="UniProtKB-UniRule"/>
</dbReference>
<dbReference type="InterPro" id="IPR007696">
    <property type="entry name" value="DNA_mismatch_repair_MutS_core"/>
</dbReference>
<evidence type="ECO:0000256" key="8">
    <source>
        <dbReference type="ARBA" id="ARBA00024647"/>
    </source>
</evidence>
<dbReference type="Gene3D" id="3.30.420.110">
    <property type="entry name" value="MutS, connector domain"/>
    <property type="match status" value="1"/>
</dbReference>
<dbReference type="EMBL" id="AZRL01000012">
    <property type="protein sequence ID" value="PNR96335.1"/>
    <property type="molecule type" value="Genomic_DNA"/>
</dbReference>
<feature type="domain" description="DNA mismatch repair proteins mutS family" evidence="11">
    <location>
        <begin position="678"/>
        <end position="694"/>
    </location>
</feature>
<evidence type="ECO:0000256" key="4">
    <source>
        <dbReference type="ARBA" id="ARBA00022763"/>
    </source>
</evidence>
<dbReference type="HAMAP" id="MF_00096">
    <property type="entry name" value="MutS"/>
    <property type="match status" value="1"/>
</dbReference>
<keyword evidence="6 9" id="KW-0238">DNA-binding</keyword>
<dbReference type="InterPro" id="IPR016151">
    <property type="entry name" value="DNA_mismatch_repair_MutS_N"/>
</dbReference>
<evidence type="ECO:0000259" key="11">
    <source>
        <dbReference type="PROSITE" id="PS00486"/>
    </source>
</evidence>
<dbReference type="Pfam" id="PF05188">
    <property type="entry name" value="MutS_II"/>
    <property type="match status" value="1"/>
</dbReference>
<dbReference type="CDD" id="cd03284">
    <property type="entry name" value="ABC_MutS1"/>
    <property type="match status" value="1"/>
</dbReference>
<dbReference type="InterPro" id="IPR007861">
    <property type="entry name" value="DNA_mismatch_repair_MutS_clamp"/>
</dbReference>
<dbReference type="SUPFAM" id="SSF55271">
    <property type="entry name" value="DNA repair protein MutS, domain I"/>
    <property type="match status" value="1"/>
</dbReference>
<reference evidence="12 13" key="1">
    <citation type="submission" date="2013-12" db="EMBL/GenBank/DDBJ databases">
        <title>Comparative genomics of Petrotoga isolates.</title>
        <authorList>
            <person name="Nesbo C.L."/>
            <person name="Charchuk R."/>
            <person name="Chow K."/>
        </authorList>
    </citation>
    <scope>NUCLEOTIDE SEQUENCE [LARGE SCALE GENOMIC DNA]</scope>
    <source>
        <strain evidence="12 13">DSM 13574</strain>
    </source>
</reference>
<name>A0A2K1P0L5_9BACT</name>
<comment type="function">
    <text evidence="8 9">This protein is involved in the repair of mismatches in DNA. It is possible that it carries out the mismatch recognition step. This protein has a weak ATPase activity.</text>
</comment>
<dbReference type="NCBIfam" id="TIGR01070">
    <property type="entry name" value="mutS1"/>
    <property type="match status" value="1"/>
</dbReference>
<dbReference type="InterPro" id="IPR005748">
    <property type="entry name" value="DNA_mismatch_repair_MutS"/>
</dbReference>
<dbReference type="InterPro" id="IPR007860">
    <property type="entry name" value="DNA_mmatch_repair_MutS_con_dom"/>
</dbReference>
<accession>A0A2K1P0L5</accession>
<dbReference type="SMART" id="SM00534">
    <property type="entry name" value="MUTSac"/>
    <property type="match status" value="1"/>
</dbReference>
<dbReference type="InterPro" id="IPR036678">
    <property type="entry name" value="MutS_con_dom_sf"/>
</dbReference>
<dbReference type="SUPFAM" id="SSF52540">
    <property type="entry name" value="P-loop containing nucleoside triphosphate hydrolases"/>
    <property type="match status" value="1"/>
</dbReference>
<dbReference type="SUPFAM" id="SSF53150">
    <property type="entry name" value="DNA repair protein MutS, domain II"/>
    <property type="match status" value="1"/>
</dbReference>